<protein>
    <submittedName>
        <fullName evidence="1">Uncharacterized protein</fullName>
    </submittedName>
</protein>
<dbReference type="Proteomes" id="UP001597296">
    <property type="component" value="Unassembled WGS sequence"/>
</dbReference>
<evidence type="ECO:0000313" key="2">
    <source>
        <dbReference type="Proteomes" id="UP001597296"/>
    </source>
</evidence>
<name>A0ABW5CA26_9PROT</name>
<accession>A0ABW5CA26</accession>
<reference evidence="2" key="1">
    <citation type="journal article" date="2019" name="Int. J. Syst. Evol. Microbiol.">
        <title>The Global Catalogue of Microorganisms (GCM) 10K type strain sequencing project: providing services to taxonomists for standard genome sequencing and annotation.</title>
        <authorList>
            <consortium name="The Broad Institute Genomics Platform"/>
            <consortium name="The Broad Institute Genome Sequencing Center for Infectious Disease"/>
            <person name="Wu L."/>
            <person name="Ma J."/>
        </authorList>
    </citation>
    <scope>NUCLEOTIDE SEQUENCE [LARGE SCALE GENOMIC DNA]</scope>
    <source>
        <strain evidence="2">KCTC 15012</strain>
    </source>
</reference>
<comment type="caution">
    <text evidence="1">The sequence shown here is derived from an EMBL/GenBank/DDBJ whole genome shotgun (WGS) entry which is preliminary data.</text>
</comment>
<keyword evidence="2" id="KW-1185">Reference proteome</keyword>
<evidence type="ECO:0000313" key="1">
    <source>
        <dbReference type="EMBL" id="MFD2234075.1"/>
    </source>
</evidence>
<dbReference type="EMBL" id="JBHUIY010000016">
    <property type="protein sequence ID" value="MFD2234075.1"/>
    <property type="molecule type" value="Genomic_DNA"/>
</dbReference>
<gene>
    <name evidence="1" type="ORF">ACFSNB_09670</name>
</gene>
<dbReference type="RefSeq" id="WP_377315972.1">
    <property type="nucleotide sequence ID" value="NZ_JBHUIY010000016.1"/>
</dbReference>
<organism evidence="1 2">
    <name type="scientific">Phaeospirillum tilakii</name>
    <dbReference type="NCBI Taxonomy" id="741673"/>
    <lineage>
        <taxon>Bacteria</taxon>
        <taxon>Pseudomonadati</taxon>
        <taxon>Pseudomonadota</taxon>
        <taxon>Alphaproteobacteria</taxon>
        <taxon>Rhodospirillales</taxon>
        <taxon>Rhodospirillaceae</taxon>
        <taxon>Phaeospirillum</taxon>
    </lineage>
</organism>
<sequence length="73" mass="8192">MPPDLKRDGNYLYFQKRVPTDIVRQIPPEIRKERLGTAGQIVKVYLGSDPKAAKQQVPSELSKVPRCSPITAT</sequence>
<proteinExistence type="predicted"/>